<reference evidence="4 5" key="1">
    <citation type="submission" date="2024-02" db="EMBL/GenBank/DDBJ databases">
        <title>Haloferula sargassicola NBRC 104335.</title>
        <authorList>
            <person name="Ichikawa N."/>
            <person name="Katano-Makiyama Y."/>
            <person name="Hidaka K."/>
        </authorList>
    </citation>
    <scope>NUCLEOTIDE SEQUENCE [LARGE SCALE GENOMIC DNA]</scope>
    <source>
        <strain evidence="4 5">NBRC 104335</strain>
    </source>
</reference>
<dbReference type="SUPFAM" id="SSF48208">
    <property type="entry name" value="Six-hairpin glycosidases"/>
    <property type="match status" value="1"/>
</dbReference>
<dbReference type="RefSeq" id="WP_353568393.1">
    <property type="nucleotide sequence ID" value="NZ_BAABRI010000023.1"/>
</dbReference>
<dbReference type="Pfam" id="PF17678">
    <property type="entry name" value="Glyco_hydro_92N"/>
    <property type="match status" value="1"/>
</dbReference>
<dbReference type="Gene3D" id="1.20.1050.60">
    <property type="entry name" value="alpha-1,2-mannosidase"/>
    <property type="match status" value="1"/>
</dbReference>
<name>A0ABP9UU82_9BACT</name>
<keyword evidence="5" id="KW-1185">Reference proteome</keyword>
<organism evidence="4 5">
    <name type="scientific">Haloferula sargassicola</name>
    <dbReference type="NCBI Taxonomy" id="490096"/>
    <lineage>
        <taxon>Bacteria</taxon>
        <taxon>Pseudomonadati</taxon>
        <taxon>Verrucomicrobiota</taxon>
        <taxon>Verrucomicrobiia</taxon>
        <taxon>Verrucomicrobiales</taxon>
        <taxon>Verrucomicrobiaceae</taxon>
        <taxon>Haloferula</taxon>
    </lineage>
</organism>
<dbReference type="Gene3D" id="3.30.2080.10">
    <property type="entry name" value="GH92 mannosidase domain"/>
    <property type="match status" value="1"/>
</dbReference>
<feature type="domain" description="Glycosyl hydrolase family 92 N-terminal" evidence="3">
    <location>
        <begin position="24"/>
        <end position="266"/>
    </location>
</feature>
<dbReference type="EMBL" id="BAABRI010000023">
    <property type="protein sequence ID" value="GAA5484297.1"/>
    <property type="molecule type" value="Genomic_DNA"/>
</dbReference>
<dbReference type="PANTHER" id="PTHR12143">
    <property type="entry name" value="PEPTIDE N-GLYCANASE PNGASE -RELATED"/>
    <property type="match status" value="1"/>
</dbReference>
<evidence type="ECO:0000259" key="3">
    <source>
        <dbReference type="Pfam" id="PF17678"/>
    </source>
</evidence>
<evidence type="ECO:0008006" key="6">
    <source>
        <dbReference type="Google" id="ProtNLM"/>
    </source>
</evidence>
<protein>
    <recommendedName>
        <fullName evidence="6">Alpha-1,2-mannosidase</fullName>
    </recommendedName>
</protein>
<dbReference type="PANTHER" id="PTHR12143:SF39">
    <property type="entry name" value="SECRETED PROTEIN"/>
    <property type="match status" value="1"/>
</dbReference>
<sequence>MNHLPLLLLPAAALAADLPAPAKYVDPMIGTAGHGHVFPGATAPFGMVQASPDTGLHGWDRCSGYHYDDTGIIGFSHTHLSGTGCGDLGNLMFMPMTGDIQWDPKPTGNDGGGLRPDSGARAMFNHENEHAETGYYSVKLDGSDIEVELTATERCAVHRYTFPKKGDAEVLIDLNHKVSPPGDAAFEAELEIKDPHTVVGWQKTDGWSNPKTFYFVAEFSEKITGQDFREGGETKDGKSISGKNIKGALHFDLDAGKPLVVKVGVSPVSIDGAKDNLKAEVGDKGFEEVRQGTVAKWNELLGKVTISDKDEAELRTFYTALYHTMVAPNVYNDHDRRWIGPDRKEHADPGFNYYSTFSLWDTFRAANPLYTLLVPEKVGEFTDAMLIHYENTGYHQLPVWTLCGNDTWCMIGYHSIPVIVDAYFKGLTDFNERKMLDAMVDSSNRREWNKEYREKGYAPSGDDGAQGTSRTLEYAFDDWCIARFAEAIGKKRIAHEYDERARNFRNVFDKDAGMMRGKDRNGDWLEPFKPTVVDFRAFTEANAWQYTWSVMQDVPALIELMGGPEAFVAKLDEMWTTEGVESHAPDVTGLIGQYAHGNEPSHHTAYLYDFAGQPWKTQKWIREISEKFYTDQPDGICGNEDCGQMSAWYVFSSLGIYPVNPASGVYMIGSPMFEKSSMKLGNGKTFTVIASGNSKENVYIQEAMLDGKPLDRTWITQKELSAGGTLAFRMGPEPNKEWGVGKTPPAFAY</sequence>
<dbReference type="Gene3D" id="1.20.1610.10">
    <property type="entry name" value="alpha-1,2-mannosidases domains"/>
    <property type="match status" value="1"/>
</dbReference>
<dbReference type="InterPro" id="IPR008928">
    <property type="entry name" value="6-hairpin_glycosidase_sf"/>
</dbReference>
<dbReference type="Pfam" id="PF07971">
    <property type="entry name" value="Glyco_hydro_92"/>
    <property type="match status" value="1"/>
</dbReference>
<dbReference type="NCBIfam" id="TIGR01180">
    <property type="entry name" value="aman2_put"/>
    <property type="match status" value="1"/>
</dbReference>
<dbReference type="InterPro" id="IPR012939">
    <property type="entry name" value="Glyco_hydro_92"/>
</dbReference>
<gene>
    <name evidence="4" type="ORF">Hsar01_03539</name>
</gene>
<dbReference type="InterPro" id="IPR005887">
    <property type="entry name" value="GH92_a_mannosidase_put"/>
</dbReference>
<dbReference type="InterPro" id="IPR014718">
    <property type="entry name" value="GH-type_carb-bd"/>
</dbReference>
<evidence type="ECO:0000256" key="1">
    <source>
        <dbReference type="SAM" id="SignalP"/>
    </source>
</evidence>
<accession>A0ABP9UU82</accession>
<evidence type="ECO:0000313" key="5">
    <source>
        <dbReference type="Proteomes" id="UP001476282"/>
    </source>
</evidence>
<dbReference type="InterPro" id="IPR050883">
    <property type="entry name" value="PNGase"/>
</dbReference>
<dbReference type="InterPro" id="IPR041371">
    <property type="entry name" value="GH92_N"/>
</dbReference>
<feature type="signal peptide" evidence="1">
    <location>
        <begin position="1"/>
        <end position="15"/>
    </location>
</feature>
<comment type="caution">
    <text evidence="4">The sequence shown here is derived from an EMBL/GenBank/DDBJ whole genome shotgun (WGS) entry which is preliminary data.</text>
</comment>
<feature type="domain" description="Glycosyl hydrolase family 92" evidence="2">
    <location>
        <begin position="272"/>
        <end position="732"/>
    </location>
</feature>
<dbReference type="Gene3D" id="2.70.98.10">
    <property type="match status" value="1"/>
</dbReference>
<evidence type="ECO:0000259" key="2">
    <source>
        <dbReference type="Pfam" id="PF07971"/>
    </source>
</evidence>
<feature type="chain" id="PRO_5046179325" description="Alpha-1,2-mannosidase" evidence="1">
    <location>
        <begin position="16"/>
        <end position="749"/>
    </location>
</feature>
<keyword evidence="1" id="KW-0732">Signal</keyword>
<proteinExistence type="predicted"/>
<evidence type="ECO:0000313" key="4">
    <source>
        <dbReference type="EMBL" id="GAA5484297.1"/>
    </source>
</evidence>
<dbReference type="Proteomes" id="UP001476282">
    <property type="component" value="Unassembled WGS sequence"/>
</dbReference>